<dbReference type="AlphaFoldDB" id="G7USQ1"/>
<dbReference type="eggNOG" id="COG3710">
    <property type="taxonomic scope" value="Bacteria"/>
</dbReference>
<dbReference type="EMBL" id="CP003093">
    <property type="protein sequence ID" value="AER57302.1"/>
    <property type="molecule type" value="Genomic_DNA"/>
</dbReference>
<dbReference type="InterPro" id="IPR011990">
    <property type="entry name" value="TPR-like_helical_dom_sf"/>
</dbReference>
<dbReference type="InterPro" id="IPR016032">
    <property type="entry name" value="Sig_transdc_resp-reg_C-effctor"/>
</dbReference>
<evidence type="ECO:0000256" key="7">
    <source>
        <dbReference type="SAM" id="MobiDB-lite"/>
    </source>
</evidence>
<dbReference type="SUPFAM" id="SSF46894">
    <property type="entry name" value="C-terminal effector domain of the bipartite response regulators"/>
    <property type="match status" value="1"/>
</dbReference>
<dbReference type="InterPro" id="IPR036388">
    <property type="entry name" value="WH-like_DNA-bd_sf"/>
</dbReference>
<dbReference type="SMART" id="SM00862">
    <property type="entry name" value="Trans_reg_C"/>
    <property type="match status" value="1"/>
</dbReference>
<keyword evidence="1" id="KW-0808">Transferase</keyword>
<dbReference type="PROSITE" id="PS00108">
    <property type="entry name" value="PROTEIN_KINASE_ST"/>
    <property type="match status" value="1"/>
</dbReference>
<dbReference type="InterPro" id="IPR000719">
    <property type="entry name" value="Prot_kinase_dom"/>
</dbReference>
<dbReference type="KEGG" id="psd:DSC_13290"/>
<dbReference type="GO" id="GO:0000160">
    <property type="term" value="P:phosphorelay signal transduction system"/>
    <property type="evidence" value="ECO:0007669"/>
    <property type="project" value="InterPro"/>
</dbReference>
<keyword evidence="4" id="KW-0067">ATP-binding</keyword>
<keyword evidence="2" id="KW-0547">Nucleotide-binding</keyword>
<dbReference type="Gene3D" id="1.10.510.10">
    <property type="entry name" value="Transferase(Phosphotransferase) domain 1"/>
    <property type="match status" value="1"/>
</dbReference>
<feature type="region of interest" description="Disordered" evidence="7">
    <location>
        <begin position="908"/>
        <end position="933"/>
    </location>
</feature>
<evidence type="ECO:0000313" key="10">
    <source>
        <dbReference type="EMBL" id="AER57302.1"/>
    </source>
</evidence>
<dbReference type="PANTHER" id="PTHR43289">
    <property type="entry name" value="MITOGEN-ACTIVATED PROTEIN KINASE KINASE KINASE 20-RELATED"/>
    <property type="match status" value="1"/>
</dbReference>
<sequence length="933" mass="101177">MIQAHTPHVTGMSLPLYRWRFGLVEYNEARRELRVAGLVVEVENRPLDVLSLLLRHAGQVVTKQQLFDQVWAGRITVDHVLATAVGKLRKALDAAGESRIVTVPRLGYRFDGPVERSAAGGLDDHRLALKPGQPVPGRPRMLLEQQLGRTLGSEVWLARHPRSGQVRVFKFALDSDCVAAIKREATLSRVLRDSLGERPDLVRVTDWNFESAPFFLECEYGGQAMPAWAAAALERLDRAARIDLFLQVADVVDAAHGVGVLHRDLKPSNILLSARADGWQVRLTDFGSSRLLQPEQLAAPDISLLGFTRPDQTADSAGTLLYLAPELLAGHASTVRSDLYALGLLLYQLLVGDLQRPLAPGWEREVGDPLLCEDIALATDTDPARRLATAGELATRLRSLQARRAALAERQAAERATAALHRSLDRAQARRPWMIAAVAVLACGAVACAGLWYRSEHQRQAALRQAARAEAVVRFLSDDLIGGLSPGGGGFERNPSIRDMLQYASEHLDARFGDDPATRGSVEAALGSAWRTLGQYDRATFHLRRAVAEDTRAFGADDPLTLKTRYSLVRSLAYAGSADAFQEAARLIDATDRAAAAHLQAEDEIALYAAIARGQFHFQQLQIAPALQAFAQADRLQRRWRPQDGQMAGVIRASIADATLRQGKVQQGIGQLKALLADPLLAPARIGEATVAGYQATLARALRNDARYAQALPLAQQAVATSARVLGQDDYLTLTRLSIVASIQDLAGDCAGSLATMRTVRARMAARYGAERQFTLVETGNLGLKEYDCGDRAAGLAYLQQAERELRARYGQGNVAAHSFRYALAGALADQGRYRQALDMVDGLDLAALVAGDSSPAWSDRIRALRGRVLVLSGQVEPGRALLRQALPRLATSGTEPADQLRRLQALAGLEPQPAAPAPTPATLIAGQQRPTP</sequence>
<proteinExistence type="predicted"/>
<accession>G7USQ1</accession>
<dbReference type="GO" id="GO:0003677">
    <property type="term" value="F:DNA binding"/>
    <property type="evidence" value="ECO:0007669"/>
    <property type="project" value="UniProtKB-UniRule"/>
</dbReference>
<dbReference type="InterPro" id="IPR008271">
    <property type="entry name" value="Ser/Thr_kinase_AS"/>
</dbReference>
<dbReference type="SUPFAM" id="SSF56112">
    <property type="entry name" value="Protein kinase-like (PK-like)"/>
    <property type="match status" value="1"/>
</dbReference>
<feature type="domain" description="Protein kinase" evidence="8">
    <location>
        <begin position="141"/>
        <end position="453"/>
    </location>
</feature>
<dbReference type="InterPro" id="IPR011009">
    <property type="entry name" value="Kinase-like_dom_sf"/>
</dbReference>
<evidence type="ECO:0000256" key="6">
    <source>
        <dbReference type="PROSITE-ProRule" id="PRU01091"/>
    </source>
</evidence>
<dbReference type="PANTHER" id="PTHR43289:SF34">
    <property type="entry name" value="SERINE_THREONINE-PROTEIN KINASE YBDM-RELATED"/>
    <property type="match status" value="1"/>
</dbReference>
<dbReference type="InterPro" id="IPR001867">
    <property type="entry name" value="OmpR/PhoB-type_DNA-bd"/>
</dbReference>
<evidence type="ECO:0000259" key="9">
    <source>
        <dbReference type="PROSITE" id="PS51755"/>
    </source>
</evidence>
<gene>
    <name evidence="10" type="ordered locus">DSC_13290</name>
</gene>
<evidence type="ECO:0000259" key="8">
    <source>
        <dbReference type="PROSITE" id="PS50011"/>
    </source>
</evidence>
<evidence type="ECO:0000256" key="1">
    <source>
        <dbReference type="ARBA" id="ARBA00022679"/>
    </source>
</evidence>
<dbReference type="GO" id="GO:0006355">
    <property type="term" value="P:regulation of DNA-templated transcription"/>
    <property type="evidence" value="ECO:0007669"/>
    <property type="project" value="InterPro"/>
</dbReference>
<feature type="DNA-binding region" description="OmpR/PhoB-type" evidence="6">
    <location>
        <begin position="14"/>
        <end position="112"/>
    </location>
</feature>
<evidence type="ECO:0000256" key="5">
    <source>
        <dbReference type="ARBA" id="ARBA00023125"/>
    </source>
</evidence>
<dbReference type="PROSITE" id="PS51755">
    <property type="entry name" value="OMPR_PHOB"/>
    <property type="match status" value="1"/>
</dbReference>
<dbReference type="STRING" id="1045855.DSC_13290"/>
<name>G7USQ1_PSEUP</name>
<dbReference type="CDD" id="cd00383">
    <property type="entry name" value="trans_reg_C"/>
    <property type="match status" value="1"/>
</dbReference>
<dbReference type="SMART" id="SM00220">
    <property type="entry name" value="S_TKc"/>
    <property type="match status" value="1"/>
</dbReference>
<dbReference type="PROSITE" id="PS50011">
    <property type="entry name" value="PROTEIN_KINASE_DOM"/>
    <property type="match status" value="1"/>
</dbReference>
<keyword evidence="3 10" id="KW-0418">Kinase</keyword>
<dbReference type="Gene3D" id="1.10.10.10">
    <property type="entry name" value="Winged helix-like DNA-binding domain superfamily/Winged helix DNA-binding domain"/>
    <property type="match status" value="1"/>
</dbReference>
<dbReference type="GO" id="GO:0004674">
    <property type="term" value="F:protein serine/threonine kinase activity"/>
    <property type="evidence" value="ECO:0007669"/>
    <property type="project" value="UniProtKB-KW"/>
</dbReference>
<feature type="domain" description="OmpR/PhoB-type" evidence="9">
    <location>
        <begin position="14"/>
        <end position="112"/>
    </location>
</feature>
<evidence type="ECO:0000256" key="2">
    <source>
        <dbReference type="ARBA" id="ARBA00022741"/>
    </source>
</evidence>
<keyword evidence="5 6" id="KW-0238">DNA-binding</keyword>
<dbReference type="eggNOG" id="COG0515">
    <property type="taxonomic scope" value="Bacteria"/>
</dbReference>
<keyword evidence="11" id="KW-1185">Reference proteome</keyword>
<dbReference type="GO" id="GO:0005524">
    <property type="term" value="F:ATP binding"/>
    <property type="evidence" value="ECO:0007669"/>
    <property type="project" value="UniProtKB-KW"/>
</dbReference>
<dbReference type="Gene3D" id="1.25.40.10">
    <property type="entry name" value="Tetratricopeptide repeat domain"/>
    <property type="match status" value="2"/>
</dbReference>
<dbReference type="Pfam" id="PF00486">
    <property type="entry name" value="Trans_reg_C"/>
    <property type="match status" value="1"/>
</dbReference>
<organism evidence="10 11">
    <name type="scientific">Pseudoxanthomonas spadix (strain BD-a59)</name>
    <dbReference type="NCBI Taxonomy" id="1045855"/>
    <lineage>
        <taxon>Bacteria</taxon>
        <taxon>Pseudomonadati</taxon>
        <taxon>Pseudomonadota</taxon>
        <taxon>Gammaproteobacteria</taxon>
        <taxon>Lysobacterales</taxon>
        <taxon>Lysobacteraceae</taxon>
        <taxon>Pseudoxanthomonas</taxon>
    </lineage>
</organism>
<dbReference type="Pfam" id="PF00069">
    <property type="entry name" value="Pkinase"/>
    <property type="match status" value="1"/>
</dbReference>
<dbReference type="Proteomes" id="UP000005870">
    <property type="component" value="Chromosome"/>
</dbReference>
<evidence type="ECO:0000313" key="11">
    <source>
        <dbReference type="Proteomes" id="UP000005870"/>
    </source>
</evidence>
<evidence type="ECO:0000256" key="3">
    <source>
        <dbReference type="ARBA" id="ARBA00022777"/>
    </source>
</evidence>
<evidence type="ECO:0000256" key="4">
    <source>
        <dbReference type="ARBA" id="ARBA00022840"/>
    </source>
</evidence>
<dbReference type="HOGENOM" id="CLU_014009_0_0_6"/>
<reference evidence="10 11" key="1">
    <citation type="journal article" date="2012" name="J. Bacteriol.">
        <title>Complete Genome Sequence of the BTEX-Degrading Bacterium Pseudoxanthomonas spadix BD-a59.</title>
        <authorList>
            <person name="Lee S.H."/>
            <person name="Jin H.M."/>
            <person name="Lee H.J."/>
            <person name="Kim J.M."/>
            <person name="Jeon C.O."/>
        </authorList>
    </citation>
    <scope>NUCLEOTIDE SEQUENCE [LARGE SCALE GENOMIC DNA]</scope>
    <source>
        <strain evidence="10 11">BD-a59</strain>
    </source>
</reference>
<keyword evidence="10" id="KW-0723">Serine/threonine-protein kinase</keyword>
<protein>
    <submittedName>
        <fullName evidence="10">Serine/threonine protein kinase</fullName>
    </submittedName>
</protein>
<dbReference type="eggNOG" id="COG0457">
    <property type="taxonomic scope" value="Bacteria"/>
</dbReference>